<evidence type="ECO:0000256" key="7">
    <source>
        <dbReference type="RuleBase" id="RU363032"/>
    </source>
</evidence>
<comment type="similarity">
    <text evidence="7">Belongs to the binding-protein-dependent transport system permease family.</text>
</comment>
<sequence length="302" mass="32127">MSAGVLFDAPGPRAKRTYRLVGVVSIVAMLLVLWFVIDKLAEKDQLTAAKWKPFLTAEIWTEYLIPGLIGTLTAAAISVVLALTLGGLLGVGRLSAAAWIRWPCSVVVEFFRAVPVLLMMLFAYALFAFYETFPPDRLALAAVVTGLTLYNGSVVAELVRSGVHSLPKGQNEAALAVGLTTGKTMRLVLLPQAVTAMFPAIVGQLVVVLKDTALGYIITYEELLRKAEQIGNYKSNLIPAFIVVAAIFILINYLLGALATRIEQRTRRRGRSAGGPIAPDQIDQAAAANAAASASSAGTGSL</sequence>
<feature type="transmembrane region" description="Helical" evidence="7">
    <location>
        <begin position="20"/>
        <end position="37"/>
    </location>
</feature>
<evidence type="ECO:0000256" key="1">
    <source>
        <dbReference type="ARBA" id="ARBA00004651"/>
    </source>
</evidence>
<evidence type="ECO:0000256" key="2">
    <source>
        <dbReference type="ARBA" id="ARBA00022448"/>
    </source>
</evidence>
<protein>
    <submittedName>
        <fullName evidence="9">Amino acid ABC transporter permease</fullName>
    </submittedName>
</protein>
<feature type="transmembrane region" description="Helical" evidence="7">
    <location>
        <begin position="63"/>
        <end position="89"/>
    </location>
</feature>
<dbReference type="PANTHER" id="PTHR30614:SF21">
    <property type="entry name" value="AMINO ACID ABC TRANSPORTER PERMEASE"/>
    <property type="match status" value="1"/>
</dbReference>
<comment type="caution">
    <text evidence="9">The sequence shown here is derived from an EMBL/GenBank/DDBJ whole genome shotgun (WGS) entry which is preliminary data.</text>
</comment>
<evidence type="ECO:0000259" key="8">
    <source>
        <dbReference type="PROSITE" id="PS50928"/>
    </source>
</evidence>
<dbReference type="InterPro" id="IPR000515">
    <property type="entry name" value="MetI-like"/>
</dbReference>
<dbReference type="InterPro" id="IPR010065">
    <property type="entry name" value="AA_ABC_transptr_permease_3TM"/>
</dbReference>
<evidence type="ECO:0000313" key="9">
    <source>
        <dbReference type="EMBL" id="GAA1562466.1"/>
    </source>
</evidence>
<reference evidence="9 10" key="1">
    <citation type="journal article" date="2019" name="Int. J. Syst. Evol. Microbiol.">
        <title>The Global Catalogue of Microorganisms (GCM) 10K type strain sequencing project: providing services to taxonomists for standard genome sequencing and annotation.</title>
        <authorList>
            <consortium name="The Broad Institute Genomics Platform"/>
            <consortium name="The Broad Institute Genome Sequencing Center for Infectious Disease"/>
            <person name="Wu L."/>
            <person name="Ma J."/>
        </authorList>
    </citation>
    <scope>NUCLEOTIDE SEQUENCE [LARGE SCALE GENOMIC DNA]</scope>
    <source>
        <strain evidence="9 10">JCM 14303</strain>
    </source>
</reference>
<evidence type="ECO:0000256" key="3">
    <source>
        <dbReference type="ARBA" id="ARBA00022475"/>
    </source>
</evidence>
<dbReference type="PANTHER" id="PTHR30614">
    <property type="entry name" value="MEMBRANE COMPONENT OF AMINO ACID ABC TRANSPORTER"/>
    <property type="match status" value="1"/>
</dbReference>
<dbReference type="RefSeq" id="WP_344183808.1">
    <property type="nucleotide sequence ID" value="NZ_BAAANC010000006.1"/>
</dbReference>
<dbReference type="PROSITE" id="PS50928">
    <property type="entry name" value="ABC_TM1"/>
    <property type="match status" value="1"/>
</dbReference>
<gene>
    <name evidence="9" type="ORF">GCM10009741_79930</name>
</gene>
<name>A0ABN2CTG0_9ACTN</name>
<dbReference type="SUPFAM" id="SSF161098">
    <property type="entry name" value="MetI-like"/>
    <property type="match status" value="1"/>
</dbReference>
<evidence type="ECO:0000256" key="4">
    <source>
        <dbReference type="ARBA" id="ARBA00022692"/>
    </source>
</evidence>
<keyword evidence="5 7" id="KW-1133">Transmembrane helix</keyword>
<evidence type="ECO:0000256" key="6">
    <source>
        <dbReference type="ARBA" id="ARBA00023136"/>
    </source>
</evidence>
<keyword evidence="2 7" id="KW-0813">Transport</keyword>
<dbReference type="EMBL" id="BAAANC010000006">
    <property type="protein sequence ID" value="GAA1562466.1"/>
    <property type="molecule type" value="Genomic_DNA"/>
</dbReference>
<organism evidence="9 10">
    <name type="scientific">Kribbella lupini</name>
    <dbReference type="NCBI Taxonomy" id="291602"/>
    <lineage>
        <taxon>Bacteria</taxon>
        <taxon>Bacillati</taxon>
        <taxon>Actinomycetota</taxon>
        <taxon>Actinomycetes</taxon>
        <taxon>Propionibacteriales</taxon>
        <taxon>Kribbellaceae</taxon>
        <taxon>Kribbella</taxon>
    </lineage>
</organism>
<dbReference type="CDD" id="cd06261">
    <property type="entry name" value="TM_PBP2"/>
    <property type="match status" value="1"/>
</dbReference>
<dbReference type="InterPro" id="IPR035906">
    <property type="entry name" value="MetI-like_sf"/>
</dbReference>
<keyword evidence="10" id="KW-1185">Reference proteome</keyword>
<evidence type="ECO:0000313" key="10">
    <source>
        <dbReference type="Proteomes" id="UP001500363"/>
    </source>
</evidence>
<keyword evidence="6 7" id="KW-0472">Membrane</keyword>
<feature type="transmembrane region" description="Helical" evidence="7">
    <location>
        <begin position="193"/>
        <end position="218"/>
    </location>
</feature>
<dbReference type="NCBIfam" id="TIGR01726">
    <property type="entry name" value="HEQRo_perm_3TM"/>
    <property type="match status" value="1"/>
</dbReference>
<proteinExistence type="inferred from homology"/>
<keyword evidence="4 7" id="KW-0812">Transmembrane</keyword>
<dbReference type="Gene3D" id="1.10.3720.10">
    <property type="entry name" value="MetI-like"/>
    <property type="match status" value="1"/>
</dbReference>
<evidence type="ECO:0000256" key="5">
    <source>
        <dbReference type="ARBA" id="ARBA00022989"/>
    </source>
</evidence>
<dbReference type="Proteomes" id="UP001500363">
    <property type="component" value="Unassembled WGS sequence"/>
</dbReference>
<feature type="transmembrane region" description="Helical" evidence="7">
    <location>
        <begin position="138"/>
        <end position="159"/>
    </location>
</feature>
<feature type="domain" description="ABC transmembrane type-1" evidence="8">
    <location>
        <begin position="68"/>
        <end position="259"/>
    </location>
</feature>
<feature type="transmembrane region" description="Helical" evidence="7">
    <location>
        <begin position="238"/>
        <end position="259"/>
    </location>
</feature>
<feature type="transmembrane region" description="Helical" evidence="7">
    <location>
        <begin position="110"/>
        <end position="132"/>
    </location>
</feature>
<keyword evidence="3" id="KW-1003">Cell membrane</keyword>
<dbReference type="Pfam" id="PF00528">
    <property type="entry name" value="BPD_transp_1"/>
    <property type="match status" value="1"/>
</dbReference>
<dbReference type="InterPro" id="IPR043429">
    <property type="entry name" value="ArtM/GltK/GlnP/TcyL/YhdX-like"/>
</dbReference>
<comment type="subcellular location">
    <subcellularLocation>
        <location evidence="1 7">Cell membrane</location>
        <topology evidence="1 7">Multi-pass membrane protein</topology>
    </subcellularLocation>
</comment>
<accession>A0ABN2CTG0</accession>